<evidence type="ECO:0000313" key="1">
    <source>
        <dbReference type="EMBL" id="MDE1453620.1"/>
    </source>
</evidence>
<comment type="caution">
    <text evidence="1">The sequence shown here is derived from an EMBL/GenBank/DDBJ whole genome shotgun (WGS) entry which is preliminary data.</text>
</comment>
<proteinExistence type="predicted"/>
<sequence>MSFDAKAELSAALVNDFSLKELVTGGFHNRVASDVNAYPRIIYTELKNADDSYADNQAQSSEVRFQISIFTNSNTVSQETKIAKEIDRLMKSIGYGRYDSQDLYEEADKVFHKAMRYKKAFFKEEK</sequence>
<dbReference type="Pfam" id="PF11367">
    <property type="entry name" value="Tail_completion_gp17"/>
    <property type="match status" value="1"/>
</dbReference>
<dbReference type="RefSeq" id="WP_065643968.1">
    <property type="nucleotide sequence ID" value="NZ_JARAFF010000024.1"/>
</dbReference>
<organism evidence="1 2">
    <name type="scientific">Bacillus paralicheniformis</name>
    <dbReference type="NCBI Taxonomy" id="1648923"/>
    <lineage>
        <taxon>Bacteria</taxon>
        <taxon>Bacillati</taxon>
        <taxon>Bacillota</taxon>
        <taxon>Bacilli</taxon>
        <taxon>Bacillales</taxon>
        <taxon>Bacillaceae</taxon>
        <taxon>Bacillus</taxon>
    </lineage>
</organism>
<dbReference type="EMBL" id="JARAFO010000056">
    <property type="protein sequence ID" value="MDE1453620.1"/>
    <property type="molecule type" value="Genomic_DNA"/>
</dbReference>
<evidence type="ECO:0000313" key="2">
    <source>
        <dbReference type="Proteomes" id="UP001216709"/>
    </source>
</evidence>
<protein>
    <submittedName>
        <fullName evidence="1">DUF3168 domain-containing protein</fullName>
    </submittedName>
</protein>
<accession>A0AAW6KDF8</accession>
<name>A0AAW6KDF8_9BACI</name>
<dbReference type="Proteomes" id="UP001216709">
    <property type="component" value="Unassembled WGS sequence"/>
</dbReference>
<dbReference type="AlphaFoldDB" id="A0AAW6KDF8"/>
<reference evidence="1" key="1">
    <citation type="submission" date="2022-12" db="EMBL/GenBank/DDBJ databases">
        <title>Draft Genome Sequences of Bacillus licheniformis and Bacillus paralicheniformis strains isolated from Irish skim milk powders.</title>
        <authorList>
            <person name="Lourenco A."/>
            <person name="Li F."/>
            <person name="Geraldine D."/>
            <person name="Tobin J.T."/>
            <person name="Butler F."/>
            <person name="Jordan K."/>
            <person name="Obrien T."/>
        </authorList>
    </citation>
    <scope>NUCLEOTIDE SEQUENCE</scope>
    <source>
        <strain evidence="1">3370</strain>
    </source>
</reference>
<gene>
    <name evidence="1" type="ORF">PVN32_15730</name>
</gene>
<dbReference type="InterPro" id="IPR021508">
    <property type="entry name" value="Gp17-like"/>
</dbReference>